<dbReference type="AlphaFoldDB" id="A0A0L0VQ93"/>
<gene>
    <name evidence="2" type="ORF">PSTG_05236</name>
</gene>
<keyword evidence="3" id="KW-1185">Reference proteome</keyword>
<feature type="compositionally biased region" description="Low complexity" evidence="1">
    <location>
        <begin position="38"/>
        <end position="58"/>
    </location>
</feature>
<comment type="caution">
    <text evidence="2">The sequence shown here is derived from an EMBL/GenBank/DDBJ whole genome shotgun (WGS) entry which is preliminary data.</text>
</comment>
<feature type="region of interest" description="Disordered" evidence="1">
    <location>
        <begin position="14"/>
        <end position="86"/>
    </location>
</feature>
<evidence type="ECO:0000256" key="1">
    <source>
        <dbReference type="SAM" id="MobiDB-lite"/>
    </source>
</evidence>
<organism evidence="2 3">
    <name type="scientific">Puccinia striiformis f. sp. tritici PST-78</name>
    <dbReference type="NCBI Taxonomy" id="1165861"/>
    <lineage>
        <taxon>Eukaryota</taxon>
        <taxon>Fungi</taxon>
        <taxon>Dikarya</taxon>
        <taxon>Basidiomycota</taxon>
        <taxon>Pucciniomycotina</taxon>
        <taxon>Pucciniomycetes</taxon>
        <taxon>Pucciniales</taxon>
        <taxon>Pucciniaceae</taxon>
        <taxon>Puccinia</taxon>
    </lineage>
</organism>
<protein>
    <submittedName>
        <fullName evidence="2">Uncharacterized protein</fullName>
    </submittedName>
</protein>
<dbReference type="EMBL" id="AJIL01000029">
    <property type="protein sequence ID" value="KNF01453.1"/>
    <property type="molecule type" value="Genomic_DNA"/>
</dbReference>
<evidence type="ECO:0000313" key="2">
    <source>
        <dbReference type="EMBL" id="KNF01453.1"/>
    </source>
</evidence>
<dbReference type="Proteomes" id="UP000054564">
    <property type="component" value="Unassembled WGS sequence"/>
</dbReference>
<accession>A0A0L0VQ93</accession>
<reference evidence="3" key="1">
    <citation type="submission" date="2014-03" db="EMBL/GenBank/DDBJ databases">
        <title>The Genome Sequence of Puccinia striiformis f. sp. tritici PST-78.</title>
        <authorList>
            <consortium name="The Broad Institute Genome Sequencing Platform"/>
            <person name="Cuomo C."/>
            <person name="Hulbert S."/>
            <person name="Chen X."/>
            <person name="Walker B."/>
            <person name="Young S.K."/>
            <person name="Zeng Q."/>
            <person name="Gargeya S."/>
            <person name="Fitzgerald M."/>
            <person name="Haas B."/>
            <person name="Abouelleil A."/>
            <person name="Alvarado L."/>
            <person name="Arachchi H.M."/>
            <person name="Berlin A.M."/>
            <person name="Chapman S.B."/>
            <person name="Goldberg J."/>
            <person name="Griggs A."/>
            <person name="Gujja S."/>
            <person name="Hansen M."/>
            <person name="Howarth C."/>
            <person name="Imamovic A."/>
            <person name="Larimer J."/>
            <person name="McCowan C."/>
            <person name="Montmayeur A."/>
            <person name="Murphy C."/>
            <person name="Neiman D."/>
            <person name="Pearson M."/>
            <person name="Priest M."/>
            <person name="Roberts A."/>
            <person name="Saif S."/>
            <person name="Shea T."/>
            <person name="Sisk P."/>
            <person name="Sykes S."/>
            <person name="Wortman J."/>
            <person name="Nusbaum C."/>
            <person name="Birren B."/>
        </authorList>
    </citation>
    <scope>NUCLEOTIDE SEQUENCE [LARGE SCALE GENOMIC DNA]</scope>
    <source>
        <strain evidence="3">race PST-78</strain>
    </source>
</reference>
<sequence>MACNWTEERLLREDGDVSNGPIERLDGLDSLTPATPLTPVIPMTPATMTPATPTTSVPGVHTLSRRRTVSAGASNDSDANKESLLKKKRTTSTVWVHFERVEEGG</sequence>
<name>A0A0L0VQ93_9BASI</name>
<evidence type="ECO:0000313" key="3">
    <source>
        <dbReference type="Proteomes" id="UP000054564"/>
    </source>
</evidence>
<proteinExistence type="predicted"/>